<reference evidence="1" key="1">
    <citation type="submission" date="2018-05" db="EMBL/GenBank/DDBJ databases">
        <title>Draft genome of Mucuna pruriens seed.</title>
        <authorList>
            <person name="Nnadi N.E."/>
            <person name="Vos R."/>
            <person name="Hasami M.H."/>
            <person name="Devisetty U.K."/>
            <person name="Aguiy J.C."/>
        </authorList>
    </citation>
    <scope>NUCLEOTIDE SEQUENCE [LARGE SCALE GENOMIC DNA]</scope>
    <source>
        <strain evidence="1">JCA_2017</strain>
    </source>
</reference>
<accession>A0A371I8Y6</accession>
<comment type="caution">
    <text evidence="1">The sequence shown here is derived from an EMBL/GenBank/DDBJ whole genome shotgun (WGS) entry which is preliminary data.</text>
</comment>
<protein>
    <submittedName>
        <fullName evidence="1">Uncharacterized protein</fullName>
    </submittedName>
</protein>
<evidence type="ECO:0000313" key="1">
    <source>
        <dbReference type="EMBL" id="RDY11497.1"/>
    </source>
</evidence>
<keyword evidence="2" id="KW-1185">Reference proteome</keyword>
<dbReference type="EMBL" id="QJKJ01000632">
    <property type="protein sequence ID" value="RDY11497.1"/>
    <property type="molecule type" value="Genomic_DNA"/>
</dbReference>
<feature type="non-terminal residue" evidence="1">
    <location>
        <position position="1"/>
    </location>
</feature>
<gene>
    <name evidence="1" type="ORF">CR513_03844</name>
</gene>
<name>A0A371I8Y6_MUCPR</name>
<organism evidence="1 2">
    <name type="scientific">Mucuna pruriens</name>
    <name type="common">Velvet bean</name>
    <name type="synonym">Dolichos pruriens</name>
    <dbReference type="NCBI Taxonomy" id="157652"/>
    <lineage>
        <taxon>Eukaryota</taxon>
        <taxon>Viridiplantae</taxon>
        <taxon>Streptophyta</taxon>
        <taxon>Embryophyta</taxon>
        <taxon>Tracheophyta</taxon>
        <taxon>Spermatophyta</taxon>
        <taxon>Magnoliopsida</taxon>
        <taxon>eudicotyledons</taxon>
        <taxon>Gunneridae</taxon>
        <taxon>Pentapetalae</taxon>
        <taxon>rosids</taxon>
        <taxon>fabids</taxon>
        <taxon>Fabales</taxon>
        <taxon>Fabaceae</taxon>
        <taxon>Papilionoideae</taxon>
        <taxon>50 kb inversion clade</taxon>
        <taxon>NPAAA clade</taxon>
        <taxon>indigoferoid/millettioid clade</taxon>
        <taxon>Phaseoleae</taxon>
        <taxon>Mucuna</taxon>
    </lineage>
</organism>
<dbReference type="AlphaFoldDB" id="A0A371I8Y6"/>
<proteinExistence type="predicted"/>
<dbReference type="Proteomes" id="UP000257109">
    <property type="component" value="Unassembled WGS sequence"/>
</dbReference>
<evidence type="ECO:0000313" key="2">
    <source>
        <dbReference type="Proteomes" id="UP000257109"/>
    </source>
</evidence>
<sequence>MTFLTRSYCSWKMLNLGLPISRHLEHTKKKLKVMLSITYGMIRIFGDSTVTRLFTSAFRTTRSNRSFSFVIRHPKATITNQVGWPKKYSTVDSIGPPFSETLTNMSQPANSVNEQEYPNSQFYFVKSLTYGVLISWAHSLSPMETLIFCLPSIMCRDGWRLKPPRLMMLNLVCRKLLLVTKEVTSATEQCPPYLRNKG</sequence>